<dbReference type="InterPro" id="IPR051333">
    <property type="entry name" value="CLIP_Serine_Protease"/>
</dbReference>
<evidence type="ECO:0000313" key="11">
    <source>
        <dbReference type="Proteomes" id="UP001353858"/>
    </source>
</evidence>
<name>A0AAN7PUM2_9COLE</name>
<evidence type="ECO:0000256" key="3">
    <source>
        <dbReference type="ARBA" id="ARBA00022670"/>
    </source>
</evidence>
<evidence type="ECO:0000256" key="5">
    <source>
        <dbReference type="ARBA" id="ARBA00022801"/>
    </source>
</evidence>
<dbReference type="GO" id="GO:0004252">
    <property type="term" value="F:serine-type endopeptidase activity"/>
    <property type="evidence" value="ECO:0007669"/>
    <property type="project" value="InterPro"/>
</dbReference>
<keyword evidence="7" id="KW-0865">Zymogen</keyword>
<evidence type="ECO:0000256" key="6">
    <source>
        <dbReference type="ARBA" id="ARBA00022825"/>
    </source>
</evidence>
<dbReference type="InterPro" id="IPR018114">
    <property type="entry name" value="TRYPSIN_HIS"/>
</dbReference>
<dbReference type="GO" id="GO:0006508">
    <property type="term" value="P:proteolysis"/>
    <property type="evidence" value="ECO:0007669"/>
    <property type="project" value="UniProtKB-KW"/>
</dbReference>
<dbReference type="PANTHER" id="PTHR24260">
    <property type="match status" value="1"/>
</dbReference>
<comment type="caution">
    <text evidence="10">The sequence shown here is derived from an EMBL/GenBank/DDBJ whole genome shotgun (WGS) entry which is preliminary data.</text>
</comment>
<dbReference type="PROSITE" id="PS50240">
    <property type="entry name" value="TRYPSIN_DOM"/>
    <property type="match status" value="1"/>
</dbReference>
<keyword evidence="2" id="KW-0964">Secreted</keyword>
<proteinExistence type="predicted"/>
<evidence type="ECO:0000256" key="1">
    <source>
        <dbReference type="ARBA" id="ARBA00004613"/>
    </source>
</evidence>
<dbReference type="EMBL" id="JARPUR010000004">
    <property type="protein sequence ID" value="KAK4877774.1"/>
    <property type="molecule type" value="Genomic_DNA"/>
</dbReference>
<protein>
    <recommendedName>
        <fullName evidence="9">Peptidase S1 domain-containing protein</fullName>
    </recommendedName>
</protein>
<dbReference type="PRINTS" id="PR00722">
    <property type="entry name" value="CHYMOTRYPSIN"/>
</dbReference>
<dbReference type="InterPro" id="IPR009003">
    <property type="entry name" value="Peptidase_S1_PA"/>
</dbReference>
<accession>A0AAN7PUM2</accession>
<dbReference type="GO" id="GO:0005576">
    <property type="term" value="C:extracellular region"/>
    <property type="evidence" value="ECO:0007669"/>
    <property type="project" value="UniProtKB-SubCell"/>
</dbReference>
<dbReference type="InterPro" id="IPR043504">
    <property type="entry name" value="Peptidase_S1_PA_chymotrypsin"/>
</dbReference>
<dbReference type="Proteomes" id="UP001353858">
    <property type="component" value="Unassembled WGS sequence"/>
</dbReference>
<dbReference type="PROSITE" id="PS00134">
    <property type="entry name" value="TRYPSIN_HIS"/>
    <property type="match status" value="1"/>
</dbReference>
<dbReference type="SUPFAM" id="SSF50494">
    <property type="entry name" value="Trypsin-like serine proteases"/>
    <property type="match status" value="1"/>
</dbReference>
<evidence type="ECO:0000256" key="4">
    <source>
        <dbReference type="ARBA" id="ARBA00022729"/>
    </source>
</evidence>
<keyword evidence="3" id="KW-0645">Protease</keyword>
<dbReference type="AlphaFoldDB" id="A0AAN7PUM2"/>
<sequence length="435" mass="49411">MSGSYKVELNMTITSFVAQNIGIKRITPVDVVQNGGDVVYRVTFPVTNYVPEVTSVTFNTRVYCMSNPQTFSEFTSLTAYDFFSVSVNKRKPYPLVLQEERVPAKLNKHRSPSFLDFTLPHTKVTENTYYYETVLTQTSPNIVETTTPSLEIVSTAKPINRLIETIVFENRNFEKFECGVTEDTQALIVHGKPTTEGQYPWLVAMFHLQENGEYKFKCAGSLISEKHVISAAHCVRKDRYVNIPLENIILVLGKHNIKSWAVRSEIRDIKSIYVHPDYVKPSDADISILVMYKAVEFTEKIKPVCLWHEETESITGIEGVVVGWGRDEFFNEYVPEPRELSMPVVSQEDCLRADERFLKITSNRTFCAGNRKGSGACTGDSGGGFIMKRNGRWTIRGIVSSALVDSNTRTCDVNNYMVFSDVAKYKLWIDRVMNK</sequence>
<reference evidence="11" key="1">
    <citation type="submission" date="2023-01" db="EMBL/GenBank/DDBJ databases">
        <title>Key to firefly adult light organ development and bioluminescence: homeobox transcription factors regulate luciferase expression and transportation to peroxisome.</title>
        <authorList>
            <person name="Fu X."/>
        </authorList>
    </citation>
    <scope>NUCLEOTIDE SEQUENCE [LARGE SCALE GENOMIC DNA]</scope>
</reference>
<keyword evidence="6" id="KW-0720">Serine protease</keyword>
<keyword evidence="4" id="KW-0732">Signal</keyword>
<dbReference type="InterPro" id="IPR001254">
    <property type="entry name" value="Trypsin_dom"/>
</dbReference>
<keyword evidence="8" id="KW-1015">Disulfide bond</keyword>
<evidence type="ECO:0000313" key="10">
    <source>
        <dbReference type="EMBL" id="KAK4877774.1"/>
    </source>
</evidence>
<evidence type="ECO:0000256" key="7">
    <source>
        <dbReference type="ARBA" id="ARBA00023145"/>
    </source>
</evidence>
<dbReference type="Pfam" id="PF00089">
    <property type="entry name" value="Trypsin"/>
    <property type="match status" value="1"/>
</dbReference>
<keyword evidence="11" id="KW-1185">Reference proteome</keyword>
<dbReference type="PANTHER" id="PTHR24260:SF143">
    <property type="entry name" value="SERINE PROTEASE GD-LIKE PROTEIN"/>
    <property type="match status" value="1"/>
</dbReference>
<dbReference type="SMART" id="SM00020">
    <property type="entry name" value="Tryp_SPc"/>
    <property type="match status" value="1"/>
</dbReference>
<dbReference type="CDD" id="cd00190">
    <property type="entry name" value="Tryp_SPc"/>
    <property type="match status" value="1"/>
</dbReference>
<dbReference type="FunFam" id="2.40.10.10:FF:000146">
    <property type="entry name" value="Serine protease 53"/>
    <property type="match status" value="1"/>
</dbReference>
<gene>
    <name evidence="10" type="ORF">RN001_010280</name>
</gene>
<evidence type="ECO:0000256" key="8">
    <source>
        <dbReference type="ARBA" id="ARBA00023157"/>
    </source>
</evidence>
<dbReference type="Gene3D" id="2.40.10.10">
    <property type="entry name" value="Trypsin-like serine proteases"/>
    <property type="match status" value="1"/>
</dbReference>
<dbReference type="InterPro" id="IPR001314">
    <property type="entry name" value="Peptidase_S1A"/>
</dbReference>
<organism evidence="10 11">
    <name type="scientific">Aquatica leii</name>
    <dbReference type="NCBI Taxonomy" id="1421715"/>
    <lineage>
        <taxon>Eukaryota</taxon>
        <taxon>Metazoa</taxon>
        <taxon>Ecdysozoa</taxon>
        <taxon>Arthropoda</taxon>
        <taxon>Hexapoda</taxon>
        <taxon>Insecta</taxon>
        <taxon>Pterygota</taxon>
        <taxon>Neoptera</taxon>
        <taxon>Endopterygota</taxon>
        <taxon>Coleoptera</taxon>
        <taxon>Polyphaga</taxon>
        <taxon>Elateriformia</taxon>
        <taxon>Elateroidea</taxon>
        <taxon>Lampyridae</taxon>
        <taxon>Luciolinae</taxon>
        <taxon>Aquatica</taxon>
    </lineage>
</organism>
<keyword evidence="5" id="KW-0378">Hydrolase</keyword>
<evidence type="ECO:0000256" key="2">
    <source>
        <dbReference type="ARBA" id="ARBA00022525"/>
    </source>
</evidence>
<comment type="subcellular location">
    <subcellularLocation>
        <location evidence="1">Secreted</location>
    </subcellularLocation>
</comment>
<evidence type="ECO:0000259" key="9">
    <source>
        <dbReference type="PROSITE" id="PS50240"/>
    </source>
</evidence>
<feature type="domain" description="Peptidase S1" evidence="9">
    <location>
        <begin position="188"/>
        <end position="434"/>
    </location>
</feature>